<sequence length="74" mass="8556">MSIEIDTLIETYTILKEYVPTKERQAAADNLMSVLVDSLSEKELREFGGTDGYTKRSLEEYVDDEENDDEDDSW</sequence>
<accession>A0A6J5LMZ6</accession>
<dbReference type="EMBL" id="LR796274">
    <property type="protein sequence ID" value="CAB4133129.1"/>
    <property type="molecule type" value="Genomic_DNA"/>
</dbReference>
<name>A0A6J5LMZ6_9CAUD</name>
<proteinExistence type="predicted"/>
<organism evidence="1">
    <name type="scientific">uncultured Caudovirales phage</name>
    <dbReference type="NCBI Taxonomy" id="2100421"/>
    <lineage>
        <taxon>Viruses</taxon>
        <taxon>Duplodnaviria</taxon>
        <taxon>Heunggongvirae</taxon>
        <taxon>Uroviricota</taxon>
        <taxon>Caudoviricetes</taxon>
        <taxon>Peduoviridae</taxon>
        <taxon>Maltschvirus</taxon>
        <taxon>Maltschvirus maltsch</taxon>
    </lineage>
</organism>
<evidence type="ECO:0000313" key="1">
    <source>
        <dbReference type="EMBL" id="CAB4133129.1"/>
    </source>
</evidence>
<reference evidence="1" key="1">
    <citation type="submission" date="2020-04" db="EMBL/GenBank/DDBJ databases">
        <authorList>
            <person name="Chiriac C."/>
            <person name="Salcher M."/>
            <person name="Ghai R."/>
            <person name="Kavagutti S V."/>
        </authorList>
    </citation>
    <scope>NUCLEOTIDE SEQUENCE</scope>
</reference>
<gene>
    <name evidence="1" type="ORF">UFOVP257_54</name>
</gene>
<protein>
    <submittedName>
        <fullName evidence="1">Uncharacterized protein</fullName>
    </submittedName>
</protein>